<reference evidence="1" key="1">
    <citation type="submission" date="2020-08" db="EMBL/GenBank/DDBJ databases">
        <title>Multicomponent nature underlies the extraordinary mechanical properties of spider dragline silk.</title>
        <authorList>
            <person name="Kono N."/>
            <person name="Nakamura H."/>
            <person name="Mori M."/>
            <person name="Yoshida Y."/>
            <person name="Ohtoshi R."/>
            <person name="Malay A.D."/>
            <person name="Moran D.A.P."/>
            <person name="Tomita M."/>
            <person name="Numata K."/>
            <person name="Arakawa K."/>
        </authorList>
    </citation>
    <scope>NUCLEOTIDE SEQUENCE</scope>
</reference>
<dbReference type="EMBL" id="BMAW01127930">
    <property type="protein sequence ID" value="GFU23282.1"/>
    <property type="molecule type" value="Genomic_DNA"/>
</dbReference>
<evidence type="ECO:0000313" key="1">
    <source>
        <dbReference type="EMBL" id="GFU23282.1"/>
    </source>
</evidence>
<gene>
    <name evidence="1" type="ORF">NPIL_2161</name>
</gene>
<sequence length="92" mass="10604">MKCIPGNVGMSHWSLCPCSEEPSKNVSCHRKDRGKGICQLLGSAIEAERYNSLRISEHSEVDIMRLYYLHSSRDRQRPVMYTEPHPSSLEHF</sequence>
<comment type="caution">
    <text evidence="1">The sequence shown here is derived from an EMBL/GenBank/DDBJ whole genome shotgun (WGS) entry which is preliminary data.</text>
</comment>
<accession>A0A8X6QK46</accession>
<protein>
    <submittedName>
        <fullName evidence="1">Uncharacterized protein</fullName>
    </submittedName>
</protein>
<keyword evidence="2" id="KW-1185">Reference proteome</keyword>
<organism evidence="1 2">
    <name type="scientific">Nephila pilipes</name>
    <name type="common">Giant wood spider</name>
    <name type="synonym">Nephila maculata</name>
    <dbReference type="NCBI Taxonomy" id="299642"/>
    <lineage>
        <taxon>Eukaryota</taxon>
        <taxon>Metazoa</taxon>
        <taxon>Ecdysozoa</taxon>
        <taxon>Arthropoda</taxon>
        <taxon>Chelicerata</taxon>
        <taxon>Arachnida</taxon>
        <taxon>Araneae</taxon>
        <taxon>Araneomorphae</taxon>
        <taxon>Entelegynae</taxon>
        <taxon>Araneoidea</taxon>
        <taxon>Nephilidae</taxon>
        <taxon>Nephila</taxon>
    </lineage>
</organism>
<proteinExistence type="predicted"/>
<dbReference type="AlphaFoldDB" id="A0A8X6QK46"/>
<name>A0A8X6QK46_NEPPI</name>
<dbReference type="Proteomes" id="UP000887013">
    <property type="component" value="Unassembled WGS sequence"/>
</dbReference>
<evidence type="ECO:0000313" key="2">
    <source>
        <dbReference type="Proteomes" id="UP000887013"/>
    </source>
</evidence>